<keyword evidence="1" id="KW-0732">Signal</keyword>
<dbReference type="EMBL" id="CP042161">
    <property type="protein sequence ID" value="QDS36196.1"/>
    <property type="molecule type" value="Genomic_DNA"/>
</dbReference>
<evidence type="ECO:0000313" key="2">
    <source>
        <dbReference type="EMBL" id="QDS36196.1"/>
    </source>
</evidence>
<dbReference type="RefSeq" id="WP_144617781.1">
    <property type="nucleotide sequence ID" value="NZ_CP042161.1"/>
</dbReference>
<feature type="chain" id="PRO_5022239773" evidence="1">
    <location>
        <begin position="28"/>
        <end position="289"/>
    </location>
</feature>
<protein>
    <submittedName>
        <fullName evidence="2">Uncharacterized protein</fullName>
    </submittedName>
</protein>
<dbReference type="AlphaFoldDB" id="A0A517IBD2"/>
<evidence type="ECO:0000256" key="1">
    <source>
        <dbReference type="SAM" id="SignalP"/>
    </source>
</evidence>
<name>A0A517IBD2_BREBE</name>
<feature type="signal peptide" evidence="1">
    <location>
        <begin position="1"/>
        <end position="27"/>
    </location>
</feature>
<proteinExistence type="predicted"/>
<evidence type="ECO:0000313" key="3">
    <source>
        <dbReference type="Proteomes" id="UP000317713"/>
    </source>
</evidence>
<gene>
    <name evidence="2" type="ORF">FPS98_20490</name>
</gene>
<dbReference type="Proteomes" id="UP000317713">
    <property type="component" value="Chromosome"/>
</dbReference>
<sequence>MLNHKKTVVSLVATAVLAISIPLSASAAWSNVKAVPKIGWEGSKTYYKAVATTTAKIKGSKGSNEQLYLAAELAKDAQWYDSNTGLYESSSGGVEVKSSREVDAAEWRNIGSAAIWDKKKLDYIEFHEMVDLVDHPGIKNDNMKQLAAYQEYKDKEISNHLTTIYEEIQNSLNINTDEYDLFQRFDFTMENSTLSMNEYGKFIKSLHESIYQPKKIESGDSIPGIYLHHDKSEIFVVFKSQDGNNHIYQFLKDSEGNWDLAESEESQGKKLKPLELKSQEEFINEISEN</sequence>
<reference evidence="2 3" key="1">
    <citation type="submission" date="2019-07" db="EMBL/GenBank/DDBJ databases">
        <title>Characterization of Brevibacillus brevis HK544, as a potential biocontrol agent.</title>
        <authorList>
            <person name="Kim H."/>
        </authorList>
    </citation>
    <scope>NUCLEOTIDE SEQUENCE [LARGE SCALE GENOMIC DNA]</scope>
    <source>
        <strain evidence="2 3">HK544</strain>
    </source>
</reference>
<accession>A0A517IBD2</accession>
<organism evidence="2 3">
    <name type="scientific">Brevibacillus brevis</name>
    <name type="common">Bacillus brevis</name>
    <dbReference type="NCBI Taxonomy" id="1393"/>
    <lineage>
        <taxon>Bacteria</taxon>
        <taxon>Bacillati</taxon>
        <taxon>Bacillota</taxon>
        <taxon>Bacilli</taxon>
        <taxon>Bacillales</taxon>
        <taxon>Paenibacillaceae</taxon>
        <taxon>Brevibacillus</taxon>
    </lineage>
</organism>